<reference evidence="2" key="2">
    <citation type="journal article" date="2021" name="Microbiome">
        <title>Successional dynamics and alternative stable states in a saline activated sludge microbial community over 9 years.</title>
        <authorList>
            <person name="Wang Y."/>
            <person name="Ye J."/>
            <person name="Ju F."/>
            <person name="Liu L."/>
            <person name="Boyd J.A."/>
            <person name="Deng Y."/>
            <person name="Parks D.H."/>
            <person name="Jiang X."/>
            <person name="Yin X."/>
            <person name="Woodcroft B.J."/>
            <person name="Tyson G.W."/>
            <person name="Hugenholtz P."/>
            <person name="Polz M.F."/>
            <person name="Zhang T."/>
        </authorList>
    </citation>
    <scope>NUCLEOTIDE SEQUENCE</scope>
    <source>
        <strain evidence="2">HKST-UBA16</strain>
    </source>
</reference>
<keyword evidence="1" id="KW-1133">Transmembrane helix</keyword>
<dbReference type="AlphaFoldDB" id="A0A955HYK4"/>
<proteinExistence type="predicted"/>
<reference evidence="2" key="1">
    <citation type="submission" date="2020-04" db="EMBL/GenBank/DDBJ databases">
        <authorList>
            <person name="Zhang T."/>
        </authorList>
    </citation>
    <scope>NUCLEOTIDE SEQUENCE</scope>
    <source>
        <strain evidence="2">HKST-UBA16</strain>
    </source>
</reference>
<organism evidence="2 3">
    <name type="scientific">Candidatus Dojkabacteria bacterium</name>
    <dbReference type="NCBI Taxonomy" id="2099670"/>
    <lineage>
        <taxon>Bacteria</taxon>
        <taxon>Candidatus Dojkabacteria</taxon>
    </lineage>
</organism>
<feature type="transmembrane region" description="Helical" evidence="1">
    <location>
        <begin position="18"/>
        <end position="36"/>
    </location>
</feature>
<keyword evidence="1" id="KW-0812">Transmembrane</keyword>
<protein>
    <submittedName>
        <fullName evidence="2">Uncharacterized protein</fullName>
    </submittedName>
</protein>
<dbReference type="Proteomes" id="UP000748332">
    <property type="component" value="Unassembled WGS sequence"/>
</dbReference>
<sequence>MEILERFTSKILAMKKESLLIIVLLFLLAYILIFRLPNKQQFKETRDSERAVHVISLRDSLEEYFAAGDSQKILPMIPDCSTERITIGASGLSLETLVEGELLEEIPQDP</sequence>
<dbReference type="EMBL" id="JAGQLM010000027">
    <property type="protein sequence ID" value="MCA9374819.1"/>
    <property type="molecule type" value="Genomic_DNA"/>
</dbReference>
<evidence type="ECO:0000256" key="1">
    <source>
        <dbReference type="SAM" id="Phobius"/>
    </source>
</evidence>
<evidence type="ECO:0000313" key="2">
    <source>
        <dbReference type="EMBL" id="MCA9374819.1"/>
    </source>
</evidence>
<keyword evidence="1" id="KW-0472">Membrane</keyword>
<evidence type="ECO:0000313" key="3">
    <source>
        <dbReference type="Proteomes" id="UP000748332"/>
    </source>
</evidence>
<gene>
    <name evidence="2" type="ORF">KC622_00650</name>
</gene>
<name>A0A955HYK4_9BACT</name>
<accession>A0A955HYK4</accession>
<comment type="caution">
    <text evidence="2">The sequence shown here is derived from an EMBL/GenBank/DDBJ whole genome shotgun (WGS) entry which is preliminary data.</text>
</comment>
<feature type="non-terminal residue" evidence="2">
    <location>
        <position position="110"/>
    </location>
</feature>